<proteinExistence type="predicted"/>
<gene>
    <name evidence="1" type="ORF">Cph01nite_02460</name>
</gene>
<dbReference type="EMBL" id="BONP01000001">
    <property type="protein sequence ID" value="GIG38484.1"/>
    <property type="molecule type" value="Genomic_DNA"/>
</dbReference>
<organism evidence="1 2">
    <name type="scientific">Cellulomonas phragmiteti</name>
    <dbReference type="NCBI Taxonomy" id="478780"/>
    <lineage>
        <taxon>Bacteria</taxon>
        <taxon>Bacillati</taxon>
        <taxon>Actinomycetota</taxon>
        <taxon>Actinomycetes</taxon>
        <taxon>Micrococcales</taxon>
        <taxon>Cellulomonadaceae</taxon>
        <taxon>Cellulomonas</taxon>
    </lineage>
</organism>
<reference evidence="1 2" key="1">
    <citation type="submission" date="2021-01" db="EMBL/GenBank/DDBJ databases">
        <title>Whole genome shotgun sequence of Cellulomonas phragmiteti NBRC 110785.</title>
        <authorList>
            <person name="Komaki H."/>
            <person name="Tamura T."/>
        </authorList>
    </citation>
    <scope>NUCLEOTIDE SEQUENCE [LARGE SCALE GENOMIC DNA]</scope>
    <source>
        <strain evidence="1 2">NBRC 110785</strain>
    </source>
</reference>
<comment type="caution">
    <text evidence="1">The sequence shown here is derived from an EMBL/GenBank/DDBJ whole genome shotgun (WGS) entry which is preliminary data.</text>
</comment>
<accession>A0ABQ4DGL5</accession>
<evidence type="ECO:0000313" key="1">
    <source>
        <dbReference type="EMBL" id="GIG38484.1"/>
    </source>
</evidence>
<keyword evidence="2" id="KW-1185">Reference proteome</keyword>
<dbReference type="RefSeq" id="WP_203670530.1">
    <property type="nucleotide sequence ID" value="NZ_BONP01000001.1"/>
</dbReference>
<name>A0ABQ4DGL5_9CELL</name>
<protein>
    <recommendedName>
        <fullName evidence="3">HEAT repeat domain-containing protein</fullName>
    </recommendedName>
</protein>
<dbReference type="Proteomes" id="UP000614741">
    <property type="component" value="Unassembled WGS sequence"/>
</dbReference>
<evidence type="ECO:0008006" key="3">
    <source>
        <dbReference type="Google" id="ProtNLM"/>
    </source>
</evidence>
<evidence type="ECO:0000313" key="2">
    <source>
        <dbReference type="Proteomes" id="UP000614741"/>
    </source>
</evidence>
<sequence length="190" mass="19931">MTEPSCADLADRFDAYGPATATPGHLRALTGADLEARGRAVRHLWSAVLHQGTPATVTPGAVRYLLAVLPDLWVDRATALEVLALLELVAREGTVPHEPRSALEASVAAHPDAEDVLRALTAAGREDDFYDSPELTGALLARAALGCRDVQADVVMALDALPAVADEREEAVRRARAAAARVVGASRGDG</sequence>